<evidence type="ECO:0000313" key="2">
    <source>
        <dbReference type="Proteomes" id="UP001191082"/>
    </source>
</evidence>
<evidence type="ECO:0008006" key="3">
    <source>
        <dbReference type="Google" id="ProtNLM"/>
    </source>
</evidence>
<proteinExistence type="predicted"/>
<organism evidence="1 2">
    <name type="scientific">Arenibacterium halophilum</name>
    <dbReference type="NCBI Taxonomy" id="2583821"/>
    <lineage>
        <taxon>Bacteria</taxon>
        <taxon>Pseudomonadati</taxon>
        <taxon>Pseudomonadota</taxon>
        <taxon>Alphaproteobacteria</taxon>
        <taxon>Rhodobacterales</taxon>
        <taxon>Paracoccaceae</taxon>
        <taxon>Arenibacterium</taxon>
    </lineage>
</organism>
<comment type="caution">
    <text evidence="1">The sequence shown here is derived from an EMBL/GenBank/DDBJ whole genome shotgun (WGS) entry which is preliminary data.</text>
</comment>
<dbReference type="EMBL" id="VCPC01000002">
    <property type="protein sequence ID" value="TMV13039.1"/>
    <property type="molecule type" value="Genomic_DNA"/>
</dbReference>
<dbReference type="PROSITE" id="PS51257">
    <property type="entry name" value="PROKAR_LIPOPROTEIN"/>
    <property type="match status" value="1"/>
</dbReference>
<sequence length="82" mass="8878">MKRFGVVTGAAAVGALALSGCDRYAYETEPVTLSTTYGTVVCQLYMPNTVLWDEAIAHPEAMPKAEADRMCRSEGHRRINAG</sequence>
<evidence type="ECO:0000313" key="1">
    <source>
        <dbReference type="EMBL" id="TMV13039.1"/>
    </source>
</evidence>
<name>A0ABY2XAW3_9RHOB</name>
<accession>A0ABY2XAW3</accession>
<protein>
    <recommendedName>
        <fullName evidence="3">Lipoprotein</fullName>
    </recommendedName>
</protein>
<gene>
    <name evidence="1" type="ORF">FGK64_09620</name>
</gene>
<keyword evidence="2" id="KW-1185">Reference proteome</keyword>
<dbReference type="Proteomes" id="UP001191082">
    <property type="component" value="Unassembled WGS sequence"/>
</dbReference>
<dbReference type="RefSeq" id="WP_138863595.1">
    <property type="nucleotide sequence ID" value="NZ_VCPC01000002.1"/>
</dbReference>
<reference evidence="1 2" key="1">
    <citation type="submission" date="2019-05" db="EMBL/GenBank/DDBJ databases">
        <title>Marivita sp. nov. isolated from sea sediment.</title>
        <authorList>
            <person name="Kim W."/>
        </authorList>
    </citation>
    <scope>NUCLEOTIDE SEQUENCE [LARGE SCALE GENOMIC DNA]</scope>
    <source>
        <strain evidence="1 2">CAU 1492</strain>
    </source>
</reference>